<feature type="domain" description="ERAP1-like C-terminal" evidence="13">
    <location>
        <begin position="545"/>
        <end position="872"/>
    </location>
</feature>
<dbReference type="EC" id="3.4.11.-" evidence="11"/>
<dbReference type="Gene3D" id="2.60.40.1730">
    <property type="entry name" value="tricorn interacting facor f3 domain"/>
    <property type="match status" value="1"/>
</dbReference>
<dbReference type="GO" id="GO:0005737">
    <property type="term" value="C:cytoplasm"/>
    <property type="evidence" value="ECO:0007669"/>
    <property type="project" value="TreeGrafter"/>
</dbReference>
<evidence type="ECO:0000256" key="2">
    <source>
        <dbReference type="ARBA" id="ARBA00022438"/>
    </source>
</evidence>
<evidence type="ECO:0000256" key="7">
    <source>
        <dbReference type="ARBA" id="ARBA00023049"/>
    </source>
</evidence>
<dbReference type="InterPro" id="IPR024571">
    <property type="entry name" value="ERAP1-like_C_dom"/>
</dbReference>
<dbReference type="MEROPS" id="M01.A25"/>
<reference evidence="15 16" key="1">
    <citation type="journal article" date="2011" name="Proc. Natl. Acad. Sci. U.S.A.">
        <title>Comparative genomics of xylose-fermenting fungi for enhanced biofuel production.</title>
        <authorList>
            <person name="Wohlbach D.J."/>
            <person name="Kuo A."/>
            <person name="Sato T.K."/>
            <person name="Potts K.M."/>
            <person name="Salamov A.A."/>
            <person name="LaButti K.M."/>
            <person name="Sun H."/>
            <person name="Clum A."/>
            <person name="Pangilinan J.L."/>
            <person name="Lindquist E.A."/>
            <person name="Lucas S."/>
            <person name="Lapidus A."/>
            <person name="Jin M."/>
            <person name="Gunawan C."/>
            <person name="Balan V."/>
            <person name="Dale B.E."/>
            <person name="Jeffries T.W."/>
            <person name="Zinkel R."/>
            <person name="Barry K.W."/>
            <person name="Grigoriev I.V."/>
            <person name="Gasch A.P."/>
        </authorList>
    </citation>
    <scope>NUCLEOTIDE SEQUENCE [LARGE SCALE GENOMIC DNA]</scope>
    <source>
        <strain evidence="16">ATCC 10573 / BCRC 21748 / CBS 615 / JCM 9827 / NBRC 10315 / NRRL Y-1498 / VKM Y-70</strain>
    </source>
</reference>
<dbReference type="GO" id="GO:0070006">
    <property type="term" value="F:metalloaminopeptidase activity"/>
    <property type="evidence" value="ECO:0007669"/>
    <property type="project" value="TreeGrafter"/>
</dbReference>
<dbReference type="GO" id="GO:0042277">
    <property type="term" value="F:peptide binding"/>
    <property type="evidence" value="ECO:0007669"/>
    <property type="project" value="TreeGrafter"/>
</dbReference>
<keyword evidence="3 11" id="KW-0645">Protease</keyword>
<dbReference type="PANTHER" id="PTHR11533:SF171">
    <property type="entry name" value="AMINOPEPTIDASE"/>
    <property type="match status" value="1"/>
</dbReference>
<dbReference type="InterPro" id="IPR027268">
    <property type="entry name" value="Peptidase_M4/M1_CTD_sf"/>
</dbReference>
<accession>G3BEP2</accession>
<dbReference type="PANTHER" id="PTHR11533">
    <property type="entry name" value="PROTEASE M1 ZINC METALLOPROTEASE"/>
    <property type="match status" value="1"/>
</dbReference>
<dbReference type="PRINTS" id="PR00756">
    <property type="entry name" value="ALADIPTASE"/>
</dbReference>
<keyword evidence="4 9" id="KW-0479">Metal-binding</keyword>
<feature type="domain" description="Aminopeptidase N-like N-terminal" evidence="14">
    <location>
        <begin position="16"/>
        <end position="207"/>
    </location>
</feature>
<dbReference type="Gene3D" id="1.10.390.10">
    <property type="entry name" value="Neutral Protease Domain 2"/>
    <property type="match status" value="1"/>
</dbReference>
<keyword evidence="5 11" id="KW-0378">Hydrolase</keyword>
<evidence type="ECO:0000259" key="13">
    <source>
        <dbReference type="Pfam" id="PF11838"/>
    </source>
</evidence>
<dbReference type="CDD" id="cd09601">
    <property type="entry name" value="M1_APN-Q_like"/>
    <property type="match status" value="1"/>
</dbReference>
<keyword evidence="6 9" id="KW-0862">Zinc</keyword>
<comment type="cofactor">
    <cofactor evidence="9 11">
        <name>Zn(2+)</name>
        <dbReference type="ChEBI" id="CHEBI:29105"/>
    </cofactor>
    <text evidence="9 11">Binds 1 zinc ion per subunit.</text>
</comment>
<keyword evidence="2 11" id="KW-0031">Aminopeptidase</keyword>
<keyword evidence="16" id="KW-1185">Reference proteome</keyword>
<dbReference type="GeneID" id="18246159"/>
<feature type="binding site" evidence="9">
    <location>
        <position position="343"/>
    </location>
    <ligand>
        <name>Zn(2+)</name>
        <dbReference type="ChEBI" id="CHEBI:29105"/>
        <note>catalytic</note>
    </ligand>
</feature>
<dbReference type="GO" id="GO:0043171">
    <property type="term" value="P:peptide catabolic process"/>
    <property type="evidence" value="ECO:0007669"/>
    <property type="project" value="TreeGrafter"/>
</dbReference>
<dbReference type="InterPro" id="IPR042097">
    <property type="entry name" value="Aminopeptidase_N-like_N_sf"/>
</dbReference>
<dbReference type="RefSeq" id="XP_006689155.1">
    <property type="nucleotide sequence ID" value="XM_006689092.1"/>
</dbReference>
<dbReference type="Pfam" id="PF01433">
    <property type="entry name" value="Peptidase_M1"/>
    <property type="match status" value="1"/>
</dbReference>
<comment type="similarity">
    <text evidence="1 11">Belongs to the peptidase M1 family.</text>
</comment>
<protein>
    <recommendedName>
        <fullName evidence="11">Aminopeptidase</fullName>
        <ecNumber evidence="11">3.4.11.-</ecNumber>
    </recommendedName>
</protein>
<feature type="binding site" evidence="9">
    <location>
        <position position="324"/>
    </location>
    <ligand>
        <name>Zn(2+)</name>
        <dbReference type="ChEBI" id="CHEBI:29105"/>
        <note>catalytic</note>
    </ligand>
</feature>
<dbReference type="KEGG" id="cten:18246159"/>
<evidence type="ECO:0000256" key="3">
    <source>
        <dbReference type="ARBA" id="ARBA00022670"/>
    </source>
</evidence>
<dbReference type="eggNOG" id="KOG1046">
    <property type="taxonomic scope" value="Eukaryota"/>
</dbReference>
<dbReference type="FunFam" id="1.10.390.10:FF:000001">
    <property type="entry name" value="Aminopeptidase"/>
    <property type="match status" value="1"/>
</dbReference>
<evidence type="ECO:0000256" key="5">
    <source>
        <dbReference type="ARBA" id="ARBA00022801"/>
    </source>
</evidence>
<dbReference type="Proteomes" id="UP000000707">
    <property type="component" value="Unassembled WGS sequence"/>
</dbReference>
<dbReference type="InterPro" id="IPR001930">
    <property type="entry name" value="Peptidase_M1"/>
</dbReference>
<dbReference type="InterPro" id="IPR014782">
    <property type="entry name" value="Peptidase_M1_dom"/>
</dbReference>
<dbReference type="Pfam" id="PF17900">
    <property type="entry name" value="Peptidase_M1_N"/>
    <property type="match status" value="1"/>
</dbReference>
<dbReference type="STRING" id="590646.G3BEP2"/>
<dbReference type="EMBL" id="GL996528">
    <property type="protein sequence ID" value="EGV59941.1"/>
    <property type="molecule type" value="Genomic_DNA"/>
</dbReference>
<dbReference type="GO" id="GO:0008270">
    <property type="term" value="F:zinc ion binding"/>
    <property type="evidence" value="ECO:0007669"/>
    <property type="project" value="UniProtKB-UniRule"/>
</dbReference>
<dbReference type="AlphaFoldDB" id="G3BEP2"/>
<dbReference type="SUPFAM" id="SSF63737">
    <property type="entry name" value="Leukotriene A4 hydrolase N-terminal domain"/>
    <property type="match status" value="1"/>
</dbReference>
<name>G3BEP2_CANTC</name>
<feature type="binding site" evidence="9">
    <location>
        <position position="320"/>
    </location>
    <ligand>
        <name>Zn(2+)</name>
        <dbReference type="ChEBI" id="CHEBI:29105"/>
        <note>catalytic</note>
    </ligand>
</feature>
<evidence type="ECO:0000256" key="1">
    <source>
        <dbReference type="ARBA" id="ARBA00010136"/>
    </source>
</evidence>
<dbReference type="Gene3D" id="2.60.40.1910">
    <property type="match status" value="1"/>
</dbReference>
<evidence type="ECO:0000313" key="15">
    <source>
        <dbReference type="EMBL" id="EGV59941.1"/>
    </source>
</evidence>
<sequence>MSSPKPYYDALPSAFVPTHYDVAVYDIDTEANTFSGTVKIVLDVKDATDELSLNYRSLVVKAENVLIEVPGSQETIIRAVSVTEFAKKDFFVIKLDTTIDPIKIPQIVATIKYDAFIQTNMTGFYRSEYTEGDVKKVMLSTQFEAPDARRTFPCFDEPALKATYSVSVTITKQWTVLSNMPVATVSDAGDGLATHLFQKTPRISSYLVAWACGDFEYVESFTQEKYLDDKPLPVRIYTTPGYSKNAQFALEIAPKVIDYFSRVFEVKYPLPKMDLLTVHSFSHNAMENWGLITYRSNALLFDEETSDASFKKQVCYVVCHELAHMWFGDLVTMKWWDELWLNEGFATWVGYIAVDYLFPEWNILNMVTHESLQVSLTLDGLRSSHPIHVPVVDAVDVDQIFDAISYHKGCSIIAMLSNYIGKEVFLKGVAKYLQENQFGNGSTANLWDAVGEVSGKPISSMMNHWVTKIGFPLINVELNGKDLVLTQSRFLSTGDVKEEDDTTVWWVPLNISCGLEDDAIVEDIAVDSFESKRVVIGNFPTGDGFFKLNKNSTGFYRVNYSQEVIDKHILPYMDKLSPRDKIGLFSDVAAVAISGLGSTSTVTLLTLIKSIVDADQLGDDYGVWLGLNEILGKLRVVFSGDEEVCTGIDSFLRFVYRKLGAELLQEVKSNHDLSETDFRKVILITTVFSASGGLGVPEFVEYAKESFETWKNTGKIHPNLTFFIFSTMAGLEDLQQEDFDRIVKEITDPSSLDSREQAVKSLPSISNMKYVEPLLGMLKDTSIVPLMDSHYMAEAFTLNRKTRDRFWSYFKENYGDIHAELATNVPILERFIRFAFVNYQSEEMYKDVEEFFAVKGITGFERSYRQAVDTIKTNNSWYKRDLGVVKQWLSQNGFV</sequence>
<dbReference type="InterPro" id="IPR045357">
    <property type="entry name" value="Aminopeptidase_N-like_N"/>
</dbReference>
<dbReference type="InterPro" id="IPR050344">
    <property type="entry name" value="Peptidase_M1_aminopeptidases"/>
</dbReference>
<feature type="active site" description="Proton acceptor" evidence="8">
    <location>
        <position position="321"/>
    </location>
</feature>
<evidence type="ECO:0000256" key="6">
    <source>
        <dbReference type="ARBA" id="ARBA00022833"/>
    </source>
</evidence>
<dbReference type="HOGENOM" id="CLU_003705_0_1_1"/>
<evidence type="ECO:0000256" key="10">
    <source>
        <dbReference type="PIRSR" id="PIRSR634016-4"/>
    </source>
</evidence>
<dbReference type="Gene3D" id="1.25.50.20">
    <property type="match status" value="1"/>
</dbReference>
<gene>
    <name evidence="15" type="ORF">CANTEDRAFT_109952</name>
</gene>
<dbReference type="GO" id="GO:0006508">
    <property type="term" value="P:proteolysis"/>
    <property type="evidence" value="ECO:0007669"/>
    <property type="project" value="UniProtKB-KW"/>
</dbReference>
<dbReference type="Pfam" id="PF11838">
    <property type="entry name" value="ERAP1_C"/>
    <property type="match status" value="1"/>
</dbReference>
<organism evidence="16">
    <name type="scientific">Candida tenuis (strain ATCC 10573 / BCRC 21748 / CBS 615 / JCM 9827 / NBRC 10315 / NRRL Y-1498 / VKM Y-70)</name>
    <name type="common">Yeast</name>
    <name type="synonym">Yamadazyma tenuis</name>
    <dbReference type="NCBI Taxonomy" id="590646"/>
    <lineage>
        <taxon>Eukaryota</taxon>
        <taxon>Fungi</taxon>
        <taxon>Dikarya</taxon>
        <taxon>Ascomycota</taxon>
        <taxon>Saccharomycotina</taxon>
        <taxon>Pichiomycetes</taxon>
        <taxon>Debaryomycetaceae</taxon>
        <taxon>Yamadazyma</taxon>
    </lineage>
</organism>
<proteinExistence type="inferred from homology"/>
<dbReference type="InterPro" id="IPR034016">
    <property type="entry name" value="M1_APN-typ"/>
</dbReference>
<evidence type="ECO:0000256" key="4">
    <source>
        <dbReference type="ARBA" id="ARBA00022723"/>
    </source>
</evidence>
<evidence type="ECO:0000256" key="9">
    <source>
        <dbReference type="PIRSR" id="PIRSR634016-3"/>
    </source>
</evidence>
<evidence type="ECO:0000256" key="11">
    <source>
        <dbReference type="RuleBase" id="RU364040"/>
    </source>
</evidence>
<keyword evidence="7 11" id="KW-0482">Metalloprotease</keyword>
<evidence type="ECO:0000256" key="8">
    <source>
        <dbReference type="PIRSR" id="PIRSR634016-1"/>
    </source>
</evidence>
<dbReference type="OrthoDB" id="10031169at2759"/>
<dbReference type="SUPFAM" id="SSF55486">
    <property type="entry name" value="Metalloproteases ('zincins'), catalytic domain"/>
    <property type="match status" value="1"/>
</dbReference>
<feature type="domain" description="Peptidase M1 membrane alanine aminopeptidase" evidence="12">
    <location>
        <begin position="248"/>
        <end position="465"/>
    </location>
</feature>
<dbReference type="GO" id="GO:0016020">
    <property type="term" value="C:membrane"/>
    <property type="evidence" value="ECO:0007669"/>
    <property type="project" value="TreeGrafter"/>
</dbReference>
<evidence type="ECO:0000313" key="16">
    <source>
        <dbReference type="Proteomes" id="UP000000707"/>
    </source>
</evidence>
<feature type="site" description="Transition state stabilizer" evidence="10">
    <location>
        <position position="406"/>
    </location>
</feature>
<evidence type="ECO:0000259" key="14">
    <source>
        <dbReference type="Pfam" id="PF17900"/>
    </source>
</evidence>
<evidence type="ECO:0000259" key="12">
    <source>
        <dbReference type="Pfam" id="PF01433"/>
    </source>
</evidence>